<sequence>MSIIETEITRAIVERFYSRFLDNVASDVAIVGAGPSGLTAAWKIAERGLKTVVFERGLKPGGGLTGGGMMFSEIVIQADALTIINELGVNFVEQRPGYFVADALELLGALLVKVARSGVKIFNLMSVEDLLLVDRKVSGLVINWSAVELAHLHVDPLTIAAKAVVDATGHAAELVHHLVRKAKVTLPTPSGNIEGEGPMWAERAEQLTVENTREIYPGLWVAGMAANAVLGGPRMGPIFGGMLLSGQKVAELIASKLKQ</sequence>
<evidence type="ECO:0000313" key="7">
    <source>
        <dbReference type="EMBL" id="HEA86748.1"/>
    </source>
</evidence>
<evidence type="ECO:0000256" key="6">
    <source>
        <dbReference type="HAMAP-Rule" id="MF_00304"/>
    </source>
</evidence>
<keyword evidence="3 6" id="KW-0784">Thiamine biosynthesis</keyword>
<dbReference type="HAMAP" id="MF_00304">
    <property type="entry name" value="Thi4"/>
    <property type="match status" value="1"/>
</dbReference>
<dbReference type="InterPro" id="IPR022828">
    <property type="entry name" value="Thi4_prok"/>
</dbReference>
<dbReference type="GO" id="GO:0009229">
    <property type="term" value="P:thiamine diphosphate biosynthetic process"/>
    <property type="evidence" value="ECO:0007669"/>
    <property type="project" value="UniProtKB-UniRule"/>
</dbReference>
<evidence type="ECO:0000256" key="4">
    <source>
        <dbReference type="ARBA" id="ARBA00023004"/>
    </source>
</evidence>
<proteinExistence type="inferred from homology"/>
<name>A0A7C1SWN4_UNCW3</name>
<comment type="function">
    <text evidence="6">Involved in the biosynthesis of the thiazole moiety of thiamine. Catalyzes the conversion of NAD and glycine to adenosine diphosphate 5-(2-hydroxyethyl)-4-methylthiazole-2-carboxylate (ADT), an adenylated thiazole intermediate, using free sulfide as a source of sulfur.</text>
</comment>
<keyword evidence="2 6" id="KW-0479">Metal-binding</keyword>
<feature type="binding site" description="in other chain" evidence="6">
    <location>
        <position position="170"/>
    </location>
    <ligand>
        <name>Fe cation</name>
        <dbReference type="ChEBI" id="CHEBI:24875"/>
        <note>ligand shared between two adjacent protomers</note>
    </ligand>
</feature>
<dbReference type="NCBIfam" id="TIGR00292">
    <property type="entry name" value="sulfide-dependent adenosine diphosphate thiazole synthase"/>
    <property type="match status" value="1"/>
</dbReference>
<feature type="binding site" description="in other chain" evidence="6">
    <location>
        <position position="127"/>
    </location>
    <ligand>
        <name>NAD(+)</name>
        <dbReference type="ChEBI" id="CHEBI:57540"/>
        <note>ligand shared between two adjacent protomers</note>
    </ligand>
</feature>
<dbReference type="SUPFAM" id="SSF51905">
    <property type="entry name" value="FAD/NAD(P)-binding domain"/>
    <property type="match status" value="1"/>
</dbReference>
<keyword evidence="4 6" id="KW-0408">Iron</keyword>
<gene>
    <name evidence="6" type="primary">thi4</name>
    <name evidence="7" type="ORF">ENP94_01905</name>
</gene>
<evidence type="ECO:0000256" key="3">
    <source>
        <dbReference type="ARBA" id="ARBA00022977"/>
    </source>
</evidence>
<dbReference type="InterPro" id="IPR036188">
    <property type="entry name" value="FAD/NAD-bd_sf"/>
</dbReference>
<protein>
    <recommendedName>
        <fullName evidence="6">Thiamine thiazole synthase</fullName>
        <ecNumber evidence="6">2.4.2.59</ecNumber>
    </recommendedName>
</protein>
<evidence type="ECO:0000256" key="1">
    <source>
        <dbReference type="ARBA" id="ARBA00022679"/>
    </source>
</evidence>
<dbReference type="UniPathway" id="UPA00060"/>
<keyword evidence="1 6" id="KW-0808">Transferase</keyword>
<feature type="binding site" description="in other chain" evidence="6">
    <location>
        <position position="63"/>
    </location>
    <ligand>
        <name>NAD(+)</name>
        <dbReference type="ChEBI" id="CHEBI:57540"/>
        <note>ligand shared between two adjacent protomers</note>
    </ligand>
</feature>
<feature type="binding site" evidence="6">
    <location>
        <begin position="153"/>
        <end position="155"/>
    </location>
    <ligand>
        <name>NAD(+)</name>
        <dbReference type="ChEBI" id="CHEBI:57540"/>
        <note>ligand shared between two adjacent protomers</note>
    </ligand>
</feature>
<feature type="binding site" description="in other chain" evidence="6">
    <location>
        <position position="36"/>
    </location>
    <ligand>
        <name>NAD(+)</name>
        <dbReference type="ChEBI" id="CHEBI:57540"/>
        <note>ligand shared between two adjacent protomers</note>
    </ligand>
</feature>
<dbReference type="Pfam" id="PF01946">
    <property type="entry name" value="Thi4"/>
    <property type="match status" value="1"/>
</dbReference>
<comment type="caution">
    <text evidence="6">Lacks conserved residue(s) required for the propagation of feature annotation.</text>
</comment>
<dbReference type="PRINTS" id="PR00411">
    <property type="entry name" value="PNDRDTASEI"/>
</dbReference>
<accession>A0A7C1SWN4</accession>
<feature type="binding site" description="in other chain" evidence="6">
    <location>
        <begin position="55"/>
        <end position="56"/>
    </location>
    <ligand>
        <name>NAD(+)</name>
        <dbReference type="ChEBI" id="CHEBI:57540"/>
        <note>ligand shared between two adjacent protomers</note>
    </ligand>
</feature>
<evidence type="ECO:0000256" key="5">
    <source>
        <dbReference type="ARBA" id="ARBA00023027"/>
    </source>
</evidence>
<comment type="cofactor">
    <cofactor evidence="6">
        <name>Fe(2+)</name>
        <dbReference type="ChEBI" id="CHEBI:29033"/>
    </cofactor>
</comment>
<organism evidence="7">
    <name type="scientific">candidate division WOR-3 bacterium</name>
    <dbReference type="NCBI Taxonomy" id="2052148"/>
    <lineage>
        <taxon>Bacteria</taxon>
        <taxon>Bacteria division WOR-3</taxon>
    </lineage>
</organism>
<feature type="binding site" evidence="6">
    <location>
        <position position="155"/>
    </location>
    <ligand>
        <name>Fe cation</name>
        <dbReference type="ChEBI" id="CHEBI:24875"/>
        <note>ligand shared between two adjacent protomers</note>
    </ligand>
</feature>
<dbReference type="EMBL" id="DSLG01000002">
    <property type="protein sequence ID" value="HEA86748.1"/>
    <property type="molecule type" value="Genomic_DNA"/>
</dbReference>
<dbReference type="GO" id="GO:0052837">
    <property type="term" value="P:thiazole biosynthetic process"/>
    <property type="evidence" value="ECO:0007669"/>
    <property type="project" value="UniProtKB-UniRule"/>
</dbReference>
<comment type="subunit">
    <text evidence="6">Homooctamer; tetramer of dimers.</text>
</comment>
<dbReference type="GO" id="GO:0009228">
    <property type="term" value="P:thiamine biosynthetic process"/>
    <property type="evidence" value="ECO:0007669"/>
    <property type="project" value="UniProtKB-KW"/>
</dbReference>
<dbReference type="EC" id="2.4.2.59" evidence="6"/>
<evidence type="ECO:0000256" key="2">
    <source>
        <dbReference type="ARBA" id="ARBA00022723"/>
    </source>
</evidence>
<dbReference type="InterPro" id="IPR002922">
    <property type="entry name" value="Thi4_fam"/>
</dbReference>
<comment type="similarity">
    <text evidence="6">Belongs to the THI4 family.</text>
</comment>
<dbReference type="PANTHER" id="PTHR43422">
    <property type="entry name" value="THIAMINE THIAZOLE SYNTHASE"/>
    <property type="match status" value="1"/>
</dbReference>
<dbReference type="PANTHER" id="PTHR43422:SF3">
    <property type="entry name" value="THIAMINE THIAZOLE SYNTHASE"/>
    <property type="match status" value="1"/>
</dbReference>
<dbReference type="AlphaFoldDB" id="A0A7C1SWN4"/>
<keyword evidence="5 6" id="KW-0520">NAD</keyword>
<feature type="binding site" description="in other chain" evidence="6">
    <location>
        <position position="224"/>
    </location>
    <ligand>
        <name>NAD(+)</name>
        <dbReference type="ChEBI" id="CHEBI:57540"/>
        <note>ligand shared between two adjacent protomers</note>
    </ligand>
</feature>
<comment type="pathway">
    <text evidence="6">Cofactor biosynthesis; thiamine diphosphate biosynthesis.</text>
</comment>
<reference evidence="7" key="1">
    <citation type="journal article" date="2020" name="mSystems">
        <title>Genome- and Community-Level Interaction Insights into Carbon Utilization and Element Cycling Functions of Hydrothermarchaeota in Hydrothermal Sediment.</title>
        <authorList>
            <person name="Zhou Z."/>
            <person name="Liu Y."/>
            <person name="Xu W."/>
            <person name="Pan J."/>
            <person name="Luo Z.H."/>
            <person name="Li M."/>
        </authorList>
    </citation>
    <scope>NUCLEOTIDE SEQUENCE [LARGE SCALE GENOMIC DNA]</scope>
    <source>
        <strain evidence="7">SpSt-265</strain>
    </source>
</reference>
<comment type="caution">
    <text evidence="7">The sequence shown here is derived from an EMBL/GenBank/DDBJ whole genome shotgun (WGS) entry which is preliminary data.</text>
</comment>
<dbReference type="GO" id="GO:0005506">
    <property type="term" value="F:iron ion binding"/>
    <property type="evidence" value="ECO:0007669"/>
    <property type="project" value="UniProtKB-UniRule"/>
</dbReference>
<dbReference type="GO" id="GO:0016763">
    <property type="term" value="F:pentosyltransferase activity"/>
    <property type="evidence" value="ECO:0007669"/>
    <property type="project" value="UniProtKB-UniRule"/>
</dbReference>
<comment type="catalytic activity">
    <reaction evidence="6">
        <text>hydrogen sulfide + glycine + NAD(+) = ADP-5-ethyl-4-methylthiazole-2-carboxylate + nicotinamide + 3 H2O + H(+)</text>
        <dbReference type="Rhea" id="RHEA:55704"/>
        <dbReference type="ChEBI" id="CHEBI:15377"/>
        <dbReference type="ChEBI" id="CHEBI:15378"/>
        <dbReference type="ChEBI" id="CHEBI:17154"/>
        <dbReference type="ChEBI" id="CHEBI:29919"/>
        <dbReference type="ChEBI" id="CHEBI:57305"/>
        <dbReference type="ChEBI" id="CHEBI:57540"/>
        <dbReference type="ChEBI" id="CHEBI:139151"/>
        <dbReference type="EC" id="2.4.2.59"/>
    </reaction>
</comment>
<dbReference type="Gene3D" id="3.50.50.60">
    <property type="entry name" value="FAD/NAD(P)-binding domain"/>
    <property type="match status" value="1"/>
</dbReference>
<feature type="binding site" evidence="6">
    <location>
        <position position="234"/>
    </location>
    <ligand>
        <name>glycine</name>
        <dbReference type="ChEBI" id="CHEBI:57305"/>
    </ligand>
</feature>